<comment type="caution">
    <text evidence="3">The sequence shown here is derived from an EMBL/GenBank/DDBJ whole genome shotgun (WGS) entry which is preliminary data.</text>
</comment>
<name>A0AA36HSI9_9DINO</name>
<comment type="similarity">
    <text evidence="1">Belongs to the protein-tyrosine phosphatase family. Non-receptor class dual specificity subfamily.</text>
</comment>
<evidence type="ECO:0000256" key="2">
    <source>
        <dbReference type="SAM" id="MobiDB-lite"/>
    </source>
</evidence>
<organism evidence="3 4">
    <name type="scientific">Effrenium voratum</name>
    <dbReference type="NCBI Taxonomy" id="2562239"/>
    <lineage>
        <taxon>Eukaryota</taxon>
        <taxon>Sar</taxon>
        <taxon>Alveolata</taxon>
        <taxon>Dinophyceae</taxon>
        <taxon>Suessiales</taxon>
        <taxon>Symbiodiniaceae</taxon>
        <taxon>Effrenium</taxon>
    </lineage>
</organism>
<dbReference type="Proteomes" id="UP001178507">
    <property type="component" value="Unassembled WGS sequence"/>
</dbReference>
<dbReference type="PANTHER" id="PTHR45848">
    <property type="entry name" value="DUAL SPECIFICITY PROTEIN PHOSPHATASE 12 FAMILY MEMBER"/>
    <property type="match status" value="1"/>
</dbReference>
<keyword evidence="4" id="KW-1185">Reference proteome</keyword>
<feature type="compositionally biased region" description="Basic and acidic residues" evidence="2">
    <location>
        <begin position="250"/>
        <end position="278"/>
    </location>
</feature>
<evidence type="ECO:0000313" key="3">
    <source>
        <dbReference type="EMBL" id="CAJ1374540.1"/>
    </source>
</evidence>
<evidence type="ECO:0000313" key="4">
    <source>
        <dbReference type="Proteomes" id="UP001178507"/>
    </source>
</evidence>
<accession>A0AA36HSI9</accession>
<feature type="region of interest" description="Disordered" evidence="2">
    <location>
        <begin position="243"/>
        <end position="291"/>
    </location>
</feature>
<proteinExistence type="inferred from homology"/>
<evidence type="ECO:0000256" key="1">
    <source>
        <dbReference type="ARBA" id="ARBA00008601"/>
    </source>
</evidence>
<protein>
    <submittedName>
        <fullName evidence="3">Uncharacterized protein</fullName>
    </submittedName>
</protein>
<reference evidence="3" key="1">
    <citation type="submission" date="2023-08" db="EMBL/GenBank/DDBJ databases">
        <authorList>
            <person name="Chen Y."/>
            <person name="Shah S."/>
            <person name="Dougan E. K."/>
            <person name="Thang M."/>
            <person name="Chan C."/>
        </authorList>
    </citation>
    <scope>NUCLEOTIDE SEQUENCE</scope>
</reference>
<gene>
    <name evidence="3" type="ORF">EVOR1521_LOCUS4070</name>
</gene>
<dbReference type="AlphaFoldDB" id="A0AA36HSI9"/>
<feature type="compositionally biased region" description="Acidic residues" evidence="2">
    <location>
        <begin position="279"/>
        <end position="288"/>
    </location>
</feature>
<sequence length="423" mass="46017">MSGPFEPGLLSEDGPRAGVALLAPAEAPQARSVTLTSDLGSLRAAAQALQEALEAFRELPAFDVEPGDSSEEEGGSSEGIRLRVRLRREDDKWGIKWHKQVFKSSHRLVVDEIVEGSPIDRWNASQPPALQVRYGDRLERLNGVRAGNAPAQVAGKFREELQKEEIRALFWRPGTPPKDAKAKVLVAASEGCGGLAAAQAACCAHGLLYEEAKNVESAWRRLSGQSPQALGEWQTMLDTLVSPAESAESDTGRQEEEVPKEAPVEASDGREDPERPLDADVDDNEGEPEVERTPQWTYRCRKCGVALFHDLDVLPHQKGKDRLAGYDWRSQAVAAAAEGHALCSSMFVQPMKWMGDITCQTGRLVCGNGLCKQKLGGFSWHGLPCSCGEWQSPAFQIHNARLDCMPAGRTTRGPTPSAVFEGT</sequence>
<dbReference type="EMBL" id="CAUJNA010000258">
    <property type="protein sequence ID" value="CAJ1374540.1"/>
    <property type="molecule type" value="Genomic_DNA"/>
</dbReference>